<proteinExistence type="predicted"/>
<name>A0ACB9UQB4_9CETA</name>
<dbReference type="EMBL" id="CM043038">
    <property type="protein sequence ID" value="KAI4575929.1"/>
    <property type="molecule type" value="Genomic_DNA"/>
</dbReference>
<dbReference type="Proteomes" id="UP001057279">
    <property type="component" value="Linkage Group LG13"/>
</dbReference>
<evidence type="ECO:0000313" key="1">
    <source>
        <dbReference type="EMBL" id="KAI4575929.1"/>
    </source>
</evidence>
<evidence type="ECO:0000313" key="2">
    <source>
        <dbReference type="Proteomes" id="UP001057279"/>
    </source>
</evidence>
<accession>A0ACB9UQB4</accession>
<organism evidence="1 2">
    <name type="scientific">Ovis ammon polii x Ovis aries</name>
    <dbReference type="NCBI Taxonomy" id="2918886"/>
    <lineage>
        <taxon>Eukaryota</taxon>
        <taxon>Metazoa</taxon>
        <taxon>Chordata</taxon>
        <taxon>Craniata</taxon>
        <taxon>Vertebrata</taxon>
        <taxon>Euteleostomi</taxon>
        <taxon>Mammalia</taxon>
        <taxon>Eutheria</taxon>
        <taxon>Laurasiatheria</taxon>
        <taxon>Artiodactyla</taxon>
        <taxon>Ruminantia</taxon>
        <taxon>Pecora</taxon>
        <taxon>Bovidae</taxon>
        <taxon>Caprinae</taxon>
        <taxon>Ovis</taxon>
    </lineage>
</organism>
<comment type="caution">
    <text evidence="1">The sequence shown here is derived from an EMBL/GenBank/DDBJ whole genome shotgun (WGS) entry which is preliminary data.</text>
</comment>
<protein>
    <submittedName>
        <fullName evidence="1">Uncharacterized protein</fullName>
    </submittedName>
</protein>
<sequence length="99" mass="11107">MKAAGDRPGRRAVIQVRGCDVLRYRNLEAEWTLETVADKGSILQKRKPNLTGFRMRGCGPQQEKPRNENASPALERSPRSTARGEPVQQLRPAQPQRDG</sequence>
<keyword evidence="2" id="KW-1185">Reference proteome</keyword>
<reference evidence="1" key="1">
    <citation type="submission" date="2022-03" db="EMBL/GenBank/DDBJ databases">
        <title>Genomic analyses of argali, domestic sheep and their hybrids provide insights into chromosomal evolution, heterosis and genetic basis of agronomic traits.</title>
        <authorList>
            <person name="Li M."/>
        </authorList>
    </citation>
    <scope>NUCLEOTIDE SEQUENCE</scope>
    <source>
        <strain evidence="1">F1 hybrid</strain>
    </source>
</reference>
<gene>
    <name evidence="1" type="ORF">MJG53_012132</name>
</gene>